<dbReference type="AlphaFoldDB" id="A0A0E3QTW7"/>
<keyword evidence="1" id="KW-1133">Transmembrane helix</keyword>
<evidence type="ECO:0000313" key="3">
    <source>
        <dbReference type="EMBL" id="AKB54037.1"/>
    </source>
</evidence>
<evidence type="ECO:0000313" key="4">
    <source>
        <dbReference type="Proteomes" id="UP000033033"/>
    </source>
</evidence>
<dbReference type="RefSeq" id="WP_048154952.1">
    <property type="nucleotide sequence ID" value="NZ_CP009528.1"/>
</dbReference>
<feature type="transmembrane region" description="Helical" evidence="1">
    <location>
        <begin position="12"/>
        <end position="36"/>
    </location>
</feature>
<keyword evidence="1" id="KW-0812">Transmembrane</keyword>
<dbReference type="HOGENOM" id="CLU_159099_0_1_2"/>
<sequence>MDGFMDHYGYSMMGYGGIFFGFLFWILIIVLAYFLIRWFVEQNKTKGGEEKSALDIAKERYAKGEITEEEFEEMKKRLM</sequence>
<dbReference type="Pfam" id="PF09851">
    <property type="entry name" value="SHOCT"/>
    <property type="match status" value="1"/>
</dbReference>
<dbReference type="KEGG" id="mby:MSBRM_1039"/>
<evidence type="ECO:0000259" key="2">
    <source>
        <dbReference type="Pfam" id="PF09851"/>
    </source>
</evidence>
<reference evidence="3 4" key="1">
    <citation type="submission" date="2014-07" db="EMBL/GenBank/DDBJ databases">
        <title>Methanogenic archaea and the global carbon cycle.</title>
        <authorList>
            <person name="Henriksen J.R."/>
            <person name="Luke J."/>
            <person name="Reinhart S."/>
            <person name="Benedict M.N."/>
            <person name="Youngblut N.D."/>
            <person name="Metcalf M.E."/>
            <person name="Whitaker R.J."/>
            <person name="Metcalf W.W."/>
        </authorList>
    </citation>
    <scope>NUCLEOTIDE SEQUENCE [LARGE SCALE GENOMIC DNA]</scope>
    <source>
        <strain evidence="3 4">MS</strain>
    </source>
</reference>
<gene>
    <name evidence="3" type="ORF">MSBRM_1039</name>
</gene>
<dbReference type="InterPro" id="IPR018649">
    <property type="entry name" value="SHOCT"/>
</dbReference>
<organism evidence="3 4">
    <name type="scientific">Methanosarcina barkeri MS</name>
    <dbReference type="NCBI Taxonomy" id="1434108"/>
    <lineage>
        <taxon>Archaea</taxon>
        <taxon>Methanobacteriati</taxon>
        <taxon>Methanobacteriota</taxon>
        <taxon>Stenosarchaea group</taxon>
        <taxon>Methanomicrobia</taxon>
        <taxon>Methanosarcinales</taxon>
        <taxon>Methanosarcinaceae</taxon>
        <taxon>Methanosarcina</taxon>
    </lineage>
</organism>
<protein>
    <recommendedName>
        <fullName evidence="2">SHOCT domain-containing protein</fullName>
    </recommendedName>
</protein>
<dbReference type="STRING" id="1434108.MSBRM_1039"/>
<proteinExistence type="predicted"/>
<dbReference type="Proteomes" id="UP000033033">
    <property type="component" value="Chromosome"/>
</dbReference>
<name>A0A0E3QTW7_METBA</name>
<accession>A0A0E3QTW7</accession>
<feature type="domain" description="SHOCT" evidence="2">
    <location>
        <begin position="53"/>
        <end position="79"/>
    </location>
</feature>
<keyword evidence="4" id="KW-1185">Reference proteome</keyword>
<dbReference type="GeneID" id="24844261"/>
<keyword evidence="1" id="KW-0472">Membrane</keyword>
<dbReference type="PATRIC" id="fig|1434108.4.peg.1267"/>
<evidence type="ECO:0000256" key="1">
    <source>
        <dbReference type="SAM" id="Phobius"/>
    </source>
</evidence>
<dbReference type="EMBL" id="CP009528">
    <property type="protein sequence ID" value="AKB54037.1"/>
    <property type="molecule type" value="Genomic_DNA"/>
</dbReference>